<accession>A0A5C0SJG6</accession>
<keyword evidence="2" id="KW-1133">Transmembrane helix</keyword>
<dbReference type="InterPro" id="IPR010397">
    <property type="entry name" value="DUF996"/>
</dbReference>
<feature type="transmembrane region" description="Helical" evidence="2">
    <location>
        <begin position="51"/>
        <end position="70"/>
    </location>
</feature>
<dbReference type="GeneID" id="41608980"/>
<keyword evidence="2" id="KW-0472">Membrane</keyword>
<keyword evidence="4" id="KW-1185">Reference proteome</keyword>
<sequence>MESLKNARTWGGIGAIFSLFYVTYLVGFVLKLFAVKNIAEATKKESIFKDYIWAALLNITASLILSWAFYDMWDKMADVIHDPEKVTELMSAFGTWSLVAVIIMIIGVWFMKKSYDAIARETGVGTFHTAALFYLIGAILALLMVGYFFILVGALLEIMAFFALPEELPGAVNEKPAPEPATEQTVEIESAEPSEEEPVKASEEPSEEAPED</sequence>
<proteinExistence type="predicted"/>
<evidence type="ECO:0000256" key="2">
    <source>
        <dbReference type="SAM" id="Phobius"/>
    </source>
</evidence>
<evidence type="ECO:0000313" key="4">
    <source>
        <dbReference type="Proteomes" id="UP000322631"/>
    </source>
</evidence>
<protein>
    <submittedName>
        <fullName evidence="3">DUF996 domain-containing protein</fullName>
    </submittedName>
</protein>
<evidence type="ECO:0000313" key="3">
    <source>
        <dbReference type="EMBL" id="QEK14400.1"/>
    </source>
</evidence>
<dbReference type="EMBL" id="CP041932">
    <property type="protein sequence ID" value="QEK14400.1"/>
    <property type="molecule type" value="Genomic_DNA"/>
</dbReference>
<dbReference type="Proteomes" id="UP000322631">
    <property type="component" value="Chromosome"/>
</dbReference>
<organism evidence="3 4">
    <name type="scientific">Thermococcus aciditolerans</name>
    <dbReference type="NCBI Taxonomy" id="2598455"/>
    <lineage>
        <taxon>Archaea</taxon>
        <taxon>Methanobacteriati</taxon>
        <taxon>Methanobacteriota</taxon>
        <taxon>Thermococci</taxon>
        <taxon>Thermococcales</taxon>
        <taxon>Thermococcaceae</taxon>
        <taxon>Thermococcus</taxon>
    </lineage>
</organism>
<dbReference type="KEGG" id="them:FPV09_03955"/>
<gene>
    <name evidence="3" type="ORF">FPV09_03955</name>
</gene>
<name>A0A5C0SJG6_9EURY</name>
<feature type="transmembrane region" description="Helical" evidence="2">
    <location>
        <begin position="131"/>
        <end position="164"/>
    </location>
</feature>
<feature type="region of interest" description="Disordered" evidence="1">
    <location>
        <begin position="172"/>
        <end position="212"/>
    </location>
</feature>
<dbReference type="RefSeq" id="WP_148882455.1">
    <property type="nucleotide sequence ID" value="NZ_CP041932.1"/>
</dbReference>
<dbReference type="AlphaFoldDB" id="A0A5C0SJG6"/>
<feature type="transmembrane region" description="Helical" evidence="2">
    <location>
        <begin position="90"/>
        <end position="110"/>
    </location>
</feature>
<dbReference type="Pfam" id="PF06195">
    <property type="entry name" value="DUF996"/>
    <property type="match status" value="1"/>
</dbReference>
<keyword evidence="2" id="KW-0812">Transmembrane</keyword>
<reference evidence="3 4" key="1">
    <citation type="submission" date="2019-07" db="EMBL/GenBank/DDBJ databases">
        <title>Complete genome of Thermococcus acidophilus.</title>
        <authorList>
            <person name="Li X."/>
        </authorList>
    </citation>
    <scope>NUCLEOTIDE SEQUENCE [LARGE SCALE GENOMIC DNA]</scope>
    <source>
        <strain evidence="3 4">SY113</strain>
    </source>
</reference>
<feature type="transmembrane region" description="Helical" evidence="2">
    <location>
        <begin position="12"/>
        <end position="30"/>
    </location>
</feature>
<evidence type="ECO:0000256" key="1">
    <source>
        <dbReference type="SAM" id="MobiDB-lite"/>
    </source>
</evidence>